<feature type="compositionally biased region" description="Low complexity" evidence="1">
    <location>
        <begin position="535"/>
        <end position="544"/>
    </location>
</feature>
<evidence type="ECO:0000256" key="1">
    <source>
        <dbReference type="SAM" id="MobiDB-lite"/>
    </source>
</evidence>
<feature type="transmembrane region" description="Helical" evidence="2">
    <location>
        <begin position="116"/>
        <end position="134"/>
    </location>
</feature>
<organism evidence="4">
    <name type="scientific">Volvox carteri f. nagariensis</name>
    <dbReference type="NCBI Taxonomy" id="3068"/>
    <lineage>
        <taxon>Eukaryota</taxon>
        <taxon>Viridiplantae</taxon>
        <taxon>Chlorophyta</taxon>
        <taxon>core chlorophytes</taxon>
        <taxon>Chlorophyceae</taxon>
        <taxon>CS clade</taxon>
        <taxon>Chlamydomonadales</taxon>
        <taxon>Volvocaceae</taxon>
        <taxon>Volvox</taxon>
    </lineage>
</organism>
<dbReference type="EMBL" id="GL378397">
    <property type="protein sequence ID" value="EFJ41295.1"/>
    <property type="molecule type" value="Genomic_DNA"/>
</dbReference>
<dbReference type="KEGG" id="vcn:VOLCADRAFT_98739"/>
<dbReference type="InParanoid" id="D8UG60"/>
<feature type="region of interest" description="Disordered" evidence="1">
    <location>
        <begin position="498"/>
        <end position="604"/>
    </location>
</feature>
<feature type="transmembrane region" description="Helical" evidence="2">
    <location>
        <begin position="141"/>
        <end position="160"/>
    </location>
</feature>
<accession>D8UG60</accession>
<keyword evidence="4" id="KW-1185">Reference proteome</keyword>
<sequence length="1734" mass="175510">MILVEPLCGCPRSSGGELVRLKRTWCCSGGGGSGSGSRTAALCRQRHRSSPPLISSPSLAPFIPPYPLAHPLAYVVDGHEGKRRGRHKRDMGAVIVCVSSPVLTPAPLWFDIFAGATNIALVLFATLGLGELAASQLVSNAILVACLWAASTVGCAYWSAVQRQRGRAQRRLVQGPPRHGVQPSAGVSIAEPGGASTVAGIAELLQQEEAVHSDSTANINNSGGEGAIPSSGITLLSPVQCGSGRLGPVAATDSGSGRCGIALDVDTGCSRRSTGAPSPEPHRVRPPHAPALPNGAACATPVTPRAGMAVSAETMAALSTAAAVAAAAAAQQQPGQDVRGLQLQELSLPSPAATTASPLDSASRPLPPYTPFRPSLDALVTAKLPAPRAYTPFLRHHVTHVKLQGVDPSMIQPGYQERLRQLIHARTGRWLSHVYVREGCIELVLDCEEWGSGVLTRGSACSTCDSYGVPGGIGLEVDAEEMLCDAASVFLDGDGCGSGRRASAEGEGEGGGDFAGTGACRGMGDWDGNGGDGSGAARSRPSLARPRKDSTSKSTNSSSTSSSKSGSSMGSSVRVLGDVERSCAAHGRSSAAGDAGGQGGAGGEVQAVERRGGQPQPRKLKVPRALLGQQQSSGGAAVSAASAPPCAAMFLSAPAAERTASLDWPTTCVHCDDPGTPSGGQGLPGPCGLGGRRRLRTGQQHVDPVNCAAAEVAALLCDSTMEGVGTWEVVRALQLQPQPLGPCGDGAGVGGSREFSTGGTGISTGAGAGADAGVIGRGGGFSRHQAGVAMMAPTLLEGRAAAVATAAARSPLGCLLLHGGGGGGEDDGRCSGSSEGEHSGSRAMRGGNGSGGGGGGGRLTTANGGSGGDASAAGGAGDAVSGTAAQRVVFVQQQPPVTAQAASGTTVTAAAAGAAGVERVEPPLTLKVVVRCNSELLSGASLELLVRSEGRYLPAVVASGGQPPSHGGDDAAAGSDVDGRLSYNIELPLSSPHSSLHPPSLLLRPGIMLVDLRVADVPVHAAPVVVVRDPRMVSELRTALATAQLSDDDRDSLLMDLGTWVFHAAAARQEVANARGVGGLGGAGAAAGSGQGLTHGSQGALGSALAGAVPALPSTCLVDAGDESGTERLGMLGLHLLRYALAAGWWHTAACLAEDLAAMGVKEGLAAELEVAAATAAAAAPSTRSLAPPGGNPLELHRAVTADPVAMGPGRGALTTSTPTVVAMRLLPPPRQLRSECPRDGATAVAAPRVQGDSGSCGGAAAAGSGGFNTAGGTGQVRRRHGAAAPWQVATQILAPRVAALSAKVQDAQRGRHAEATSGSRADSGSALISARLPDGDAAAFDAADAATAAAPPLTALDALLVETGLRRLGSPEAAAYRTYAAPRIAAQGYVITILDLLSLAALALRGSRGPAEASSRVTLLACWVSVLEVAMQLRARRGRSGSGTASTATSMDWPRIHQVCKLLRYVSYVATKLLCALGIASMPPGIDCYVTGVAILVQEGLVHPASCLLSLPLLAVLTSLRLVANAMLVFAWVRVETVETHVGPIRMASGCVSDAALNSPASAPVDRRFKGGRIGWGGSVYWAAAISATEVLTSVALNVHYRMSYSRWAADKRRQLAARRQPWSSSSPPAAGELVAGLGHWSGVYPPTLRKEWSSRGVHRTERGAPGSRHSGAPPAPRRSPPLPTTVTTTFAIAVNNTDGKNIHHQLSNCKQQTANTCINININIINYAKARL</sequence>
<keyword evidence="2" id="KW-0812">Transmembrane</keyword>
<gene>
    <name evidence="3" type="ORF">VOLCADRAFT_98739</name>
</gene>
<keyword evidence="2" id="KW-0472">Membrane</keyword>
<keyword evidence="2" id="KW-1133">Transmembrane helix</keyword>
<feature type="compositionally biased region" description="Gly residues" evidence="1">
    <location>
        <begin position="594"/>
        <end position="603"/>
    </location>
</feature>
<feature type="compositionally biased region" description="Low complexity" evidence="1">
    <location>
        <begin position="584"/>
        <end position="593"/>
    </location>
</feature>
<dbReference type="OrthoDB" id="544555at2759"/>
<proteinExistence type="predicted"/>
<reference evidence="3 4" key="1">
    <citation type="journal article" date="2010" name="Science">
        <title>Genomic analysis of organismal complexity in the multicellular green alga Volvox carteri.</title>
        <authorList>
            <person name="Prochnik S.E."/>
            <person name="Umen J."/>
            <person name="Nedelcu A.M."/>
            <person name="Hallmann A."/>
            <person name="Miller S.M."/>
            <person name="Nishii I."/>
            <person name="Ferris P."/>
            <person name="Kuo A."/>
            <person name="Mitros T."/>
            <person name="Fritz-Laylin L.K."/>
            <person name="Hellsten U."/>
            <person name="Chapman J."/>
            <person name="Simakov O."/>
            <person name="Rensing S.A."/>
            <person name="Terry A."/>
            <person name="Pangilinan J."/>
            <person name="Kapitonov V."/>
            <person name="Jurka J."/>
            <person name="Salamov A."/>
            <person name="Shapiro H."/>
            <person name="Schmutz J."/>
            <person name="Grimwood J."/>
            <person name="Lindquist E."/>
            <person name="Lucas S."/>
            <person name="Grigoriev I.V."/>
            <person name="Schmitt R."/>
            <person name="Kirk D."/>
            <person name="Rokhsar D.S."/>
        </authorList>
    </citation>
    <scope>NUCLEOTIDE SEQUENCE [LARGE SCALE GENOMIC DNA]</scope>
    <source>
        <strain evidence="4">f. Nagariensis / Eve</strain>
    </source>
</reference>
<dbReference type="RefSeq" id="XP_002957629.1">
    <property type="nucleotide sequence ID" value="XM_002957583.1"/>
</dbReference>
<feature type="compositionally biased region" description="Low complexity" evidence="1">
    <location>
        <begin position="552"/>
        <end position="572"/>
    </location>
</feature>
<protein>
    <submittedName>
        <fullName evidence="3">Uncharacterized protein</fullName>
    </submittedName>
</protein>
<feature type="compositionally biased region" description="Gly residues" evidence="1">
    <location>
        <begin position="509"/>
        <end position="534"/>
    </location>
</feature>
<feature type="region of interest" description="Disordered" evidence="1">
    <location>
        <begin position="823"/>
        <end position="878"/>
    </location>
</feature>
<evidence type="ECO:0000313" key="3">
    <source>
        <dbReference type="EMBL" id="EFJ41295.1"/>
    </source>
</evidence>
<dbReference type="GeneID" id="9627104"/>
<feature type="region of interest" description="Disordered" evidence="1">
    <location>
        <begin position="269"/>
        <end position="298"/>
    </location>
</feature>
<dbReference type="Proteomes" id="UP000001058">
    <property type="component" value="Unassembled WGS sequence"/>
</dbReference>
<feature type="compositionally biased region" description="Gly residues" evidence="1">
    <location>
        <begin position="846"/>
        <end position="868"/>
    </location>
</feature>
<feature type="compositionally biased region" description="Basic and acidic residues" evidence="1">
    <location>
        <begin position="1653"/>
        <end position="1664"/>
    </location>
</feature>
<evidence type="ECO:0000313" key="4">
    <source>
        <dbReference type="Proteomes" id="UP000001058"/>
    </source>
</evidence>
<feature type="compositionally biased region" description="Low complexity" evidence="1">
    <location>
        <begin position="869"/>
        <end position="878"/>
    </location>
</feature>
<feature type="region of interest" description="Disordered" evidence="1">
    <location>
        <begin position="1653"/>
        <end position="1686"/>
    </location>
</feature>
<feature type="compositionally biased region" description="Pro residues" evidence="1">
    <location>
        <begin position="1675"/>
        <end position="1685"/>
    </location>
</feature>
<name>D8UG60_VOLCA</name>
<feature type="transmembrane region" description="Helical" evidence="2">
    <location>
        <begin position="91"/>
        <end position="110"/>
    </location>
</feature>
<evidence type="ECO:0000256" key="2">
    <source>
        <dbReference type="SAM" id="Phobius"/>
    </source>
</evidence>